<comment type="caution">
    <text evidence="1">The sequence shown here is derived from an EMBL/GenBank/DDBJ whole genome shotgun (WGS) entry which is preliminary data.</text>
</comment>
<dbReference type="Gene3D" id="3.20.20.80">
    <property type="entry name" value="Glycosidases"/>
    <property type="match status" value="2"/>
</dbReference>
<evidence type="ECO:0008006" key="3">
    <source>
        <dbReference type="Google" id="ProtNLM"/>
    </source>
</evidence>
<dbReference type="Proteomes" id="UP000019140">
    <property type="component" value="Unassembled WGS sequence"/>
</dbReference>
<sequence length="412" mass="46795">MNIAWGTAYTTWESDGGYNTGRGFLDQGKTGASGAKRQAFKTRSRALQADMAAFERQIFERYAKLITSTIRKYDPHHLIITPNALSAKAAVEAFDGYFDVFWSRDRWVYDTLTRKRPLGASAMSYLTAERDSPLRLEGWLAPQFEVQSIVTHRGRRQYLKVWHADNTPNQKFRGHFKKGHPLHMALFDADQRMLNMGAAPGNVYDILQTGTDHRGNWMQLRSRGYRSGLLSALARRLVGHVADCQPAGPRGGPHTAFQSLTVRSLKTWRQPTFCRARSNGAKPQPTYYRRRGLGSPARHSFRTGYDRQEDRAQAWHDGLYQGLMEQAANGDYFRIGANWWKFSDNGSTFWRERYNFGLVTIRDNAYDGREATTRGADGQPGTADDEARDYGDLLTGVTRANTGLYEALQQRK</sequence>
<dbReference type="HOGENOM" id="CLU_666806_0_0_7"/>
<evidence type="ECO:0000313" key="2">
    <source>
        <dbReference type="Proteomes" id="UP000019140"/>
    </source>
</evidence>
<organism evidence="1 2">
    <name type="scientific">Candidatus Entotheonella gemina</name>
    <dbReference type="NCBI Taxonomy" id="1429439"/>
    <lineage>
        <taxon>Bacteria</taxon>
        <taxon>Pseudomonadati</taxon>
        <taxon>Nitrospinota/Tectimicrobiota group</taxon>
        <taxon>Candidatus Tectimicrobiota</taxon>
        <taxon>Candidatus Entotheonellia</taxon>
        <taxon>Candidatus Entotheonellales</taxon>
        <taxon>Candidatus Entotheonellaceae</taxon>
        <taxon>Candidatus Entotheonella</taxon>
    </lineage>
</organism>
<name>W4MGX0_9BACT</name>
<proteinExistence type="predicted"/>
<accession>W4MGX0</accession>
<evidence type="ECO:0000313" key="1">
    <source>
        <dbReference type="EMBL" id="ETX09186.1"/>
    </source>
</evidence>
<dbReference type="EMBL" id="AZHX01000036">
    <property type="protein sequence ID" value="ETX09186.1"/>
    <property type="molecule type" value="Genomic_DNA"/>
</dbReference>
<gene>
    <name evidence="1" type="ORF">ETSY2_01000</name>
</gene>
<dbReference type="AlphaFoldDB" id="W4MGX0"/>
<reference evidence="1 2" key="1">
    <citation type="journal article" date="2014" name="Nature">
        <title>An environmental bacterial taxon with a large and distinct metabolic repertoire.</title>
        <authorList>
            <person name="Wilson M.C."/>
            <person name="Mori T."/>
            <person name="Ruckert C."/>
            <person name="Uria A.R."/>
            <person name="Helf M.J."/>
            <person name="Takada K."/>
            <person name="Gernert C."/>
            <person name="Steffens U.A."/>
            <person name="Heycke N."/>
            <person name="Schmitt S."/>
            <person name="Rinke C."/>
            <person name="Helfrich E.J."/>
            <person name="Brachmann A.O."/>
            <person name="Gurgui C."/>
            <person name="Wakimoto T."/>
            <person name="Kracht M."/>
            <person name="Crusemann M."/>
            <person name="Hentschel U."/>
            <person name="Abe I."/>
            <person name="Matsunaga S."/>
            <person name="Kalinowski J."/>
            <person name="Takeyama H."/>
            <person name="Piel J."/>
        </authorList>
    </citation>
    <scope>NUCLEOTIDE SEQUENCE [LARGE SCALE GENOMIC DNA]</scope>
    <source>
        <strain evidence="2">TSY2</strain>
    </source>
</reference>
<protein>
    <recommendedName>
        <fullName evidence="3">Glycoside hydrolase family 42 N-terminal domain-containing protein</fullName>
    </recommendedName>
</protein>
<keyword evidence="2" id="KW-1185">Reference proteome</keyword>